<dbReference type="PANTHER" id="PTHR47303:SF1">
    <property type="entry name" value="NF-KAPPA-B INHIBITOR BETA"/>
    <property type="match status" value="1"/>
</dbReference>
<dbReference type="Proteomes" id="UP000290289">
    <property type="component" value="Chromosome 17"/>
</dbReference>
<dbReference type="InterPro" id="IPR002110">
    <property type="entry name" value="Ankyrin_rpt"/>
</dbReference>
<keyword evidence="1" id="KW-0040">ANK repeat</keyword>
<accession>A0A498HEU4</accession>
<proteinExistence type="predicted"/>
<keyword evidence="3" id="KW-1185">Reference proteome</keyword>
<organism evidence="2 3">
    <name type="scientific">Malus domestica</name>
    <name type="common">Apple</name>
    <name type="synonym">Pyrus malus</name>
    <dbReference type="NCBI Taxonomy" id="3750"/>
    <lineage>
        <taxon>Eukaryota</taxon>
        <taxon>Viridiplantae</taxon>
        <taxon>Streptophyta</taxon>
        <taxon>Embryophyta</taxon>
        <taxon>Tracheophyta</taxon>
        <taxon>Spermatophyta</taxon>
        <taxon>Magnoliopsida</taxon>
        <taxon>eudicotyledons</taxon>
        <taxon>Gunneridae</taxon>
        <taxon>Pentapetalae</taxon>
        <taxon>rosids</taxon>
        <taxon>fabids</taxon>
        <taxon>Rosales</taxon>
        <taxon>Rosaceae</taxon>
        <taxon>Amygdaloideae</taxon>
        <taxon>Maleae</taxon>
        <taxon>Malus</taxon>
    </lineage>
</organism>
<dbReference type="SUPFAM" id="SSF48403">
    <property type="entry name" value="Ankyrin repeat"/>
    <property type="match status" value="1"/>
</dbReference>
<dbReference type="AlphaFoldDB" id="A0A498HEU4"/>
<name>A0A498HEU4_MALDO</name>
<evidence type="ECO:0000256" key="1">
    <source>
        <dbReference type="PROSITE-ProRule" id="PRU00023"/>
    </source>
</evidence>
<evidence type="ECO:0000313" key="3">
    <source>
        <dbReference type="Proteomes" id="UP000290289"/>
    </source>
</evidence>
<feature type="repeat" description="ANK" evidence="1">
    <location>
        <begin position="59"/>
        <end position="81"/>
    </location>
</feature>
<dbReference type="SMART" id="SM00248">
    <property type="entry name" value="ANK"/>
    <property type="match status" value="2"/>
</dbReference>
<protein>
    <submittedName>
        <fullName evidence="2">Uncharacterized protein</fullName>
    </submittedName>
</protein>
<dbReference type="PROSITE" id="PS50088">
    <property type="entry name" value="ANK_REPEAT"/>
    <property type="match status" value="1"/>
</dbReference>
<dbReference type="EMBL" id="RDQH01000343">
    <property type="protein sequence ID" value="RXH67847.1"/>
    <property type="molecule type" value="Genomic_DNA"/>
</dbReference>
<evidence type="ECO:0000313" key="2">
    <source>
        <dbReference type="EMBL" id="RXH67847.1"/>
    </source>
</evidence>
<comment type="caution">
    <text evidence="2">The sequence shown here is derived from an EMBL/GenBank/DDBJ whole genome shotgun (WGS) entry which is preliminary data.</text>
</comment>
<dbReference type="InterPro" id="IPR036770">
    <property type="entry name" value="Ankyrin_rpt-contain_sf"/>
</dbReference>
<gene>
    <name evidence="2" type="ORF">DVH24_027994</name>
</gene>
<dbReference type="STRING" id="3750.A0A498HEU4"/>
<dbReference type="Gene3D" id="1.25.40.20">
    <property type="entry name" value="Ankyrin repeat-containing domain"/>
    <property type="match status" value="1"/>
</dbReference>
<sequence length="181" mass="20422">MMMDNLMDSLPLISNLRDQRHEYSQYKPFFEAVQAGRWETAKDIYIQHPEAVRVRHPLYGKTALHIAVEAGHVDIVKELVSLMDEADLEIKSVGRTALAIAATKGIIEMAQCMVTRNKKLLSIPDACNHLPIVDAYLLGQWHMARYLYSVTPLEDLMPEKGPHGASIITHCFASKEFGKSF</sequence>
<dbReference type="PROSITE" id="PS50297">
    <property type="entry name" value="ANK_REP_REGION"/>
    <property type="match status" value="1"/>
</dbReference>
<reference evidence="2 3" key="1">
    <citation type="submission" date="2018-10" db="EMBL/GenBank/DDBJ databases">
        <title>A high-quality apple genome assembly.</title>
        <authorList>
            <person name="Hu J."/>
        </authorList>
    </citation>
    <scope>NUCLEOTIDE SEQUENCE [LARGE SCALE GENOMIC DNA]</scope>
    <source>
        <strain evidence="3">cv. HFTH1</strain>
        <tissue evidence="2">Young leaf</tissue>
    </source>
</reference>
<dbReference type="PANTHER" id="PTHR47303">
    <property type="match status" value="1"/>
</dbReference>
<dbReference type="Pfam" id="PF12796">
    <property type="entry name" value="Ank_2"/>
    <property type="match status" value="1"/>
</dbReference>